<organism evidence="3 4">
    <name type="scientific">Acuticoccus mangrovi</name>
    <dbReference type="NCBI Taxonomy" id="2796142"/>
    <lineage>
        <taxon>Bacteria</taxon>
        <taxon>Pseudomonadati</taxon>
        <taxon>Pseudomonadota</taxon>
        <taxon>Alphaproteobacteria</taxon>
        <taxon>Hyphomicrobiales</taxon>
        <taxon>Amorphaceae</taxon>
        <taxon>Acuticoccus</taxon>
    </lineage>
</organism>
<dbReference type="CDD" id="cd11613">
    <property type="entry name" value="SAF_AH_GD"/>
    <property type="match status" value="1"/>
</dbReference>
<dbReference type="SMART" id="SM00858">
    <property type="entry name" value="SAF"/>
    <property type="match status" value="1"/>
</dbReference>
<dbReference type="PANTHER" id="PTHR30536">
    <property type="entry name" value="ALTRONATE/GALACTARATE DEHYDRATASE"/>
    <property type="match status" value="1"/>
</dbReference>
<dbReference type="InterPro" id="IPR044144">
    <property type="entry name" value="SAF_UxaA/GarD"/>
</dbReference>
<dbReference type="Proteomes" id="UP000609531">
    <property type="component" value="Unassembled WGS sequence"/>
</dbReference>
<gene>
    <name evidence="3" type="ORF">JCR33_03010</name>
</gene>
<reference evidence="3" key="1">
    <citation type="submission" date="2020-12" db="EMBL/GenBank/DDBJ databases">
        <title>Bacterial taxonomy.</title>
        <authorList>
            <person name="Pan X."/>
        </authorList>
    </citation>
    <scope>NUCLEOTIDE SEQUENCE</scope>
    <source>
        <strain evidence="3">B2012</strain>
    </source>
</reference>
<proteinExistence type="predicted"/>
<dbReference type="Pfam" id="PF08666">
    <property type="entry name" value="SAF"/>
    <property type="match status" value="1"/>
</dbReference>
<dbReference type="GO" id="GO:0016787">
    <property type="term" value="F:hydrolase activity"/>
    <property type="evidence" value="ECO:0007669"/>
    <property type="project" value="UniProtKB-KW"/>
</dbReference>
<name>A0A934ILP9_9HYPH</name>
<dbReference type="AlphaFoldDB" id="A0A934ILP9"/>
<dbReference type="Gene3D" id="2.30.130.110">
    <property type="match status" value="1"/>
</dbReference>
<evidence type="ECO:0000259" key="2">
    <source>
        <dbReference type="SMART" id="SM00858"/>
    </source>
</evidence>
<keyword evidence="3" id="KW-0378">Hydrolase</keyword>
<keyword evidence="4" id="KW-1185">Reference proteome</keyword>
<dbReference type="InterPro" id="IPR052172">
    <property type="entry name" value="UxaA_altronate/galactarate_dh"/>
</dbReference>
<dbReference type="RefSeq" id="WP_198880504.1">
    <property type="nucleotide sequence ID" value="NZ_JAEKJA010000001.1"/>
</dbReference>
<dbReference type="InterPro" id="IPR013974">
    <property type="entry name" value="SAF"/>
</dbReference>
<evidence type="ECO:0000313" key="4">
    <source>
        <dbReference type="Proteomes" id="UP000609531"/>
    </source>
</evidence>
<dbReference type="GO" id="GO:0019698">
    <property type="term" value="P:D-galacturonate catabolic process"/>
    <property type="evidence" value="ECO:0007669"/>
    <property type="project" value="TreeGrafter"/>
</dbReference>
<feature type="domain" description="SAF" evidence="2">
    <location>
        <begin position="15"/>
        <end position="95"/>
    </location>
</feature>
<dbReference type="EMBL" id="JAEKJA010000001">
    <property type="protein sequence ID" value="MBJ3774638.1"/>
    <property type="molecule type" value="Genomic_DNA"/>
</dbReference>
<accession>A0A934ILP9</accession>
<keyword evidence="1" id="KW-0456">Lyase</keyword>
<comment type="caution">
    <text evidence="3">The sequence shown here is derived from an EMBL/GenBank/DDBJ whole genome shotgun (WGS) entry which is preliminary data.</text>
</comment>
<sequence length="106" mass="10757">MSRETPRAIILHADDDVATVLAPVAAGEVLELVGPGGAAPLAAQSVTARSAIARCHKVAVRGCEAGAQVRKYGAVIGVATAAIAPGDHVHEHNLESRRAQGSKAYG</sequence>
<protein>
    <submittedName>
        <fullName evidence="3">UxaA family hydrolase</fullName>
    </submittedName>
</protein>
<evidence type="ECO:0000313" key="3">
    <source>
        <dbReference type="EMBL" id="MBJ3774638.1"/>
    </source>
</evidence>
<evidence type="ECO:0000256" key="1">
    <source>
        <dbReference type="ARBA" id="ARBA00023239"/>
    </source>
</evidence>
<dbReference type="PANTHER" id="PTHR30536:SF5">
    <property type="entry name" value="ALTRONATE DEHYDRATASE"/>
    <property type="match status" value="1"/>
</dbReference>
<dbReference type="GO" id="GO:0016829">
    <property type="term" value="F:lyase activity"/>
    <property type="evidence" value="ECO:0007669"/>
    <property type="project" value="UniProtKB-KW"/>
</dbReference>